<dbReference type="GO" id="GO:0032259">
    <property type="term" value="P:methylation"/>
    <property type="evidence" value="ECO:0007669"/>
    <property type="project" value="UniProtKB-KW"/>
</dbReference>
<dbReference type="EMBL" id="JAZHOU010000003">
    <property type="protein sequence ID" value="MEF3079564.1"/>
    <property type="molecule type" value="Genomic_DNA"/>
</dbReference>
<organism evidence="3 4">
    <name type="scientific">Winogradskyella poriferorum</name>
    <dbReference type="NCBI Taxonomy" id="307627"/>
    <lineage>
        <taxon>Bacteria</taxon>
        <taxon>Pseudomonadati</taxon>
        <taxon>Bacteroidota</taxon>
        <taxon>Flavobacteriia</taxon>
        <taxon>Flavobacteriales</taxon>
        <taxon>Flavobacteriaceae</taxon>
        <taxon>Winogradskyella</taxon>
    </lineage>
</organism>
<dbReference type="EC" id="2.1.1.-" evidence="3"/>
<keyword evidence="4" id="KW-1185">Reference proteome</keyword>
<dbReference type="SUPFAM" id="SSF53335">
    <property type="entry name" value="S-adenosyl-L-methionine-dependent methyltransferases"/>
    <property type="match status" value="1"/>
</dbReference>
<comment type="caution">
    <text evidence="3">The sequence shown here is derived from an EMBL/GenBank/DDBJ whole genome shotgun (WGS) entry which is preliminary data.</text>
</comment>
<dbReference type="GO" id="GO:0008168">
    <property type="term" value="F:methyltransferase activity"/>
    <property type="evidence" value="ECO:0007669"/>
    <property type="project" value="UniProtKB-KW"/>
</dbReference>
<evidence type="ECO:0000313" key="4">
    <source>
        <dbReference type="Proteomes" id="UP001356704"/>
    </source>
</evidence>
<dbReference type="InterPro" id="IPR041698">
    <property type="entry name" value="Methyltransf_25"/>
</dbReference>
<dbReference type="Gene3D" id="3.40.50.150">
    <property type="entry name" value="Vaccinia Virus protein VP39"/>
    <property type="match status" value="1"/>
</dbReference>
<dbReference type="RefSeq" id="WP_331810321.1">
    <property type="nucleotide sequence ID" value="NZ_JAZHOU010000003.1"/>
</dbReference>
<accession>A0ABU7W6K7</accession>
<dbReference type="Pfam" id="PF13649">
    <property type="entry name" value="Methyltransf_25"/>
    <property type="match status" value="1"/>
</dbReference>
<reference evidence="3 4" key="1">
    <citation type="submission" date="2024-02" db="EMBL/GenBank/DDBJ databases">
        <title>Winogradskyella poriferorum JCM 12885.</title>
        <authorList>
            <person name="Zhang D.-F."/>
            <person name="Fu Z.-Y."/>
        </authorList>
    </citation>
    <scope>NUCLEOTIDE SEQUENCE [LARGE SCALE GENOMIC DNA]</scope>
    <source>
        <strain evidence="3 4">JCM 12885</strain>
    </source>
</reference>
<evidence type="ECO:0000313" key="3">
    <source>
        <dbReference type="EMBL" id="MEF3079564.1"/>
    </source>
</evidence>
<evidence type="ECO:0000259" key="2">
    <source>
        <dbReference type="Pfam" id="PF13649"/>
    </source>
</evidence>
<dbReference type="CDD" id="cd02440">
    <property type="entry name" value="AdoMet_MTases"/>
    <property type="match status" value="1"/>
</dbReference>
<keyword evidence="3" id="KW-0489">Methyltransferase</keyword>
<protein>
    <submittedName>
        <fullName evidence="3">Class I SAM-dependent methyltransferase</fullName>
        <ecNumber evidence="3">2.1.1.-</ecNumber>
    </submittedName>
</protein>
<name>A0ABU7W6K7_9FLAO</name>
<keyword evidence="1 3" id="KW-0808">Transferase</keyword>
<dbReference type="InterPro" id="IPR029063">
    <property type="entry name" value="SAM-dependent_MTases_sf"/>
</dbReference>
<evidence type="ECO:0000256" key="1">
    <source>
        <dbReference type="ARBA" id="ARBA00022679"/>
    </source>
</evidence>
<proteinExistence type="predicted"/>
<dbReference type="PANTHER" id="PTHR43861">
    <property type="entry name" value="TRANS-ACONITATE 2-METHYLTRANSFERASE-RELATED"/>
    <property type="match status" value="1"/>
</dbReference>
<dbReference type="Proteomes" id="UP001356704">
    <property type="component" value="Unassembled WGS sequence"/>
</dbReference>
<feature type="domain" description="Methyltransferase" evidence="2">
    <location>
        <begin position="90"/>
        <end position="184"/>
    </location>
</feature>
<gene>
    <name evidence="3" type="ORF">V1468_11145</name>
</gene>
<sequence length="267" mass="31453">MNKAKLSNLLRQLNLIYVADLIRFRIQKFKNRKANAQFRKAHPEVVLPPDYLMYESFQMNYDKYYNGGRNMAKNLSEYFKKHIELKDKSVLDWGCGPGRIIRHMPEVINNGCQFFATDYNKNSIDWCSENLRNIQFNKNELEAKLSYEDNSMDVIYGISIFTHLSEQMHYDWFNELLRILKPNGIMLLTMHGDNFKVKLTEAELSDYNQGKLVVRGSIKEGHRTYAAFHPEAFVKDLFKATTVLEHIQLTSETKSWVPQDIWIIRKP</sequence>